<protein>
    <submittedName>
        <fullName evidence="1">Uncharacterized protein</fullName>
    </submittedName>
</protein>
<dbReference type="EMBL" id="FO203522">
    <property type="protein sequence ID" value="CCO24047.1"/>
    <property type="molecule type" value="Genomic_DNA"/>
</dbReference>
<proteinExistence type="predicted"/>
<name>L0RCV4_9BACT</name>
<dbReference type="eggNOG" id="ENOG5031JXF">
    <property type="taxonomic scope" value="Bacteria"/>
</dbReference>
<accession>L0RCV4</accession>
<dbReference type="OrthoDB" id="5472266at2"/>
<gene>
    <name evidence="1" type="ORF">DESAM_21770</name>
</gene>
<organism evidence="1 2">
    <name type="scientific">Maridesulfovibrio hydrothermalis AM13 = DSM 14728</name>
    <dbReference type="NCBI Taxonomy" id="1121451"/>
    <lineage>
        <taxon>Bacteria</taxon>
        <taxon>Pseudomonadati</taxon>
        <taxon>Thermodesulfobacteriota</taxon>
        <taxon>Desulfovibrionia</taxon>
        <taxon>Desulfovibrionales</taxon>
        <taxon>Desulfovibrionaceae</taxon>
        <taxon>Maridesulfovibrio</taxon>
    </lineage>
</organism>
<dbReference type="AlphaFoldDB" id="L0RCV4"/>
<evidence type="ECO:0000313" key="1">
    <source>
        <dbReference type="EMBL" id="CCO24047.1"/>
    </source>
</evidence>
<dbReference type="STRING" id="1121451.DESAM_21770"/>
<dbReference type="PATRIC" id="fig|1121451.3.peg.2010"/>
<sequence>MTKMTREEEFKIIQKIRELDAEGKHEEAYELRKRLPLPPHLAMALKDTIGVNELKKANLDLTEANEKYGENWLTR</sequence>
<keyword evidence="2" id="KW-1185">Reference proteome</keyword>
<evidence type="ECO:0000313" key="2">
    <source>
        <dbReference type="Proteomes" id="UP000010808"/>
    </source>
</evidence>
<dbReference type="HOGENOM" id="CLU_198434_0_0_7"/>
<reference evidence="1 2" key="1">
    <citation type="submission" date="2012-10" db="EMBL/GenBank/DDBJ databases">
        <authorList>
            <person name="Genoscope - CEA"/>
        </authorList>
    </citation>
    <scope>NUCLEOTIDE SEQUENCE [LARGE SCALE GENOMIC DNA]</scope>
    <source>
        <strain evidence="2">AM13 / DSM 14728</strain>
    </source>
</reference>
<dbReference type="KEGG" id="dhy:DESAM_21770"/>
<dbReference type="Proteomes" id="UP000010808">
    <property type="component" value="Chromosome"/>
</dbReference>
<dbReference type="RefSeq" id="WP_015336649.1">
    <property type="nucleotide sequence ID" value="NC_020055.1"/>
</dbReference>